<dbReference type="AlphaFoldDB" id="A0A098SA13"/>
<organism evidence="1 2">
    <name type="scientific">Phaeodactylibacter xiamenensis</name>
    <dbReference type="NCBI Taxonomy" id="1524460"/>
    <lineage>
        <taxon>Bacteria</taxon>
        <taxon>Pseudomonadati</taxon>
        <taxon>Bacteroidota</taxon>
        <taxon>Saprospiria</taxon>
        <taxon>Saprospirales</taxon>
        <taxon>Haliscomenobacteraceae</taxon>
        <taxon>Phaeodactylibacter</taxon>
    </lineage>
</organism>
<dbReference type="EMBL" id="JPOS01000012">
    <property type="protein sequence ID" value="KGE88966.1"/>
    <property type="molecule type" value="Genomic_DNA"/>
</dbReference>
<dbReference type="STRING" id="1524460.IX84_04010"/>
<evidence type="ECO:0000313" key="1">
    <source>
        <dbReference type="EMBL" id="KGE88966.1"/>
    </source>
</evidence>
<accession>A0A098SA13</accession>
<dbReference type="RefSeq" id="WP_044216712.1">
    <property type="nucleotide sequence ID" value="NZ_JBKAGJ010000031.1"/>
</dbReference>
<keyword evidence="2" id="KW-1185">Reference proteome</keyword>
<comment type="caution">
    <text evidence="1">The sequence shown here is derived from an EMBL/GenBank/DDBJ whole genome shotgun (WGS) entry which is preliminary data.</text>
</comment>
<dbReference type="Proteomes" id="UP000029736">
    <property type="component" value="Unassembled WGS sequence"/>
</dbReference>
<protein>
    <submittedName>
        <fullName evidence="1">Uncharacterized protein</fullName>
    </submittedName>
</protein>
<gene>
    <name evidence="1" type="ORF">IX84_04010</name>
</gene>
<dbReference type="OrthoDB" id="1490648at2"/>
<reference evidence="1 2" key="1">
    <citation type="journal article" date="2014" name="Int. J. Syst. Evol. Microbiol.">
        <title>Phaeodactylibacter xiamenensis gen. nov., sp. nov., a member of the family Saprospiraceae isolated from the marine alga Phaeodactylum tricornutum.</title>
        <authorList>
            <person name="Chen Z.Jr."/>
            <person name="Lei X."/>
            <person name="Lai Q."/>
            <person name="Li Y."/>
            <person name="Zhang B."/>
            <person name="Zhang J."/>
            <person name="Zhang H."/>
            <person name="Yang L."/>
            <person name="Zheng W."/>
            <person name="Tian Y."/>
            <person name="Yu Z."/>
            <person name="Xu H.Jr."/>
            <person name="Zheng T."/>
        </authorList>
    </citation>
    <scope>NUCLEOTIDE SEQUENCE [LARGE SCALE GENOMIC DNA]</scope>
    <source>
        <strain evidence="1 2">KD52</strain>
    </source>
</reference>
<name>A0A098SA13_9BACT</name>
<proteinExistence type="predicted"/>
<sequence>MRSSVEKLYRSLQKDKYKNEEEASSAFYGHSRYHRHYFNRLKRKLREKLVNTLFLVDLSQPDFSEYQRAYYSCYRYASAVQILIAGYSRKAAVALARMTIRKAVKYEFSDIILQMAKILRYHYGAMEGEVKAFEYFDQLIQVYQPVYQAELSLEGKYTELVMYFNAPQSNREQFYDKAKDYARIAEHQMSVYSGYKLFLYGFSITTIQHQIIYDHKELLKSCDHAIAYFKSRKDRSSSVALFSFSFKKIPSLIALHAFERAEQEIEYCLGLTRKGKNNYFKVQEYAIILYFHSQQYERALEVLETVYNTDQFDWLPAQSLEAWRIYDAYLHLFFEIGMVSQQPTSNRRFRLTRLLNNVPKYTKDKTGANITILTIHVLFLLQQRKYSEIIDRMEALKTYTHRYLRKNDDFRRNCFLKMLHKIPACGFNRIAVVRRTAQLRKRMEAMPISETRQDLESEIVPFGQLWDIALQLLDE</sequence>
<evidence type="ECO:0000313" key="2">
    <source>
        <dbReference type="Proteomes" id="UP000029736"/>
    </source>
</evidence>